<comment type="function">
    <text evidence="9">Catalyzes the first step in the biosynthesis of ornithine lipids, which are phosphorus-free membrane lipids. Catalyzes the 3-hydroxyacyl-acyl carrier protein-dependent acylation of ornithine to form lyso-ornithine lipid (LOL).</text>
</comment>
<keyword evidence="2" id="KW-0444">Lipid biosynthesis</keyword>
<evidence type="ECO:0000256" key="3">
    <source>
        <dbReference type="ARBA" id="ARBA00022679"/>
    </source>
</evidence>
<protein>
    <recommendedName>
        <fullName evidence="8">L-ornithine N(alpha)-acyltransferase</fullName>
        <ecNumber evidence="7">2.3.2.30</ecNumber>
    </recommendedName>
</protein>
<dbReference type="PANTHER" id="PTHR37323:SF1">
    <property type="entry name" value="L-ORNITHINE N(ALPHA)-ACYLTRANSFERASE"/>
    <property type="match status" value="1"/>
</dbReference>
<accession>A0ABW3ZFH9</accession>
<evidence type="ECO:0000256" key="1">
    <source>
        <dbReference type="ARBA" id="ARBA00005189"/>
    </source>
</evidence>
<dbReference type="PANTHER" id="PTHR37323">
    <property type="entry name" value="GCN5-RELATED N-ACETYLTRANSFERASE"/>
    <property type="match status" value="1"/>
</dbReference>
<evidence type="ECO:0000256" key="5">
    <source>
        <dbReference type="ARBA" id="ARBA00023315"/>
    </source>
</evidence>
<evidence type="ECO:0000256" key="9">
    <source>
        <dbReference type="ARBA" id="ARBA00045724"/>
    </source>
</evidence>
<organism evidence="11 12">
    <name type="scientific">Litorisediminicola beolgyonensis</name>
    <dbReference type="NCBI Taxonomy" id="1173614"/>
    <lineage>
        <taxon>Bacteria</taxon>
        <taxon>Pseudomonadati</taxon>
        <taxon>Pseudomonadota</taxon>
        <taxon>Alphaproteobacteria</taxon>
        <taxon>Rhodobacterales</taxon>
        <taxon>Paracoccaceae</taxon>
        <taxon>Litorisediminicola</taxon>
    </lineage>
</organism>
<dbReference type="EC" id="2.3.2.30" evidence="7"/>
<comment type="pathway">
    <text evidence="1">Lipid metabolism.</text>
</comment>
<name>A0ABW3ZFH9_9RHOB</name>
<dbReference type="Pfam" id="PF13444">
    <property type="entry name" value="Acetyltransf_5"/>
    <property type="match status" value="1"/>
</dbReference>
<evidence type="ECO:0000313" key="11">
    <source>
        <dbReference type="EMBL" id="MFD1341739.1"/>
    </source>
</evidence>
<comment type="catalytic activity">
    <reaction evidence="10">
        <text>a (3R)-hydroxyacyl-[ACP] + L-ornithine = a lyso-ornithine lipid + holo-[ACP] + H(+)</text>
        <dbReference type="Rhea" id="RHEA:20633"/>
        <dbReference type="Rhea" id="RHEA-COMP:9685"/>
        <dbReference type="Rhea" id="RHEA-COMP:9945"/>
        <dbReference type="ChEBI" id="CHEBI:15378"/>
        <dbReference type="ChEBI" id="CHEBI:46911"/>
        <dbReference type="ChEBI" id="CHEBI:64479"/>
        <dbReference type="ChEBI" id="CHEBI:78827"/>
        <dbReference type="ChEBI" id="CHEBI:138482"/>
        <dbReference type="EC" id="2.3.2.30"/>
    </reaction>
    <physiologicalReaction direction="left-to-right" evidence="10">
        <dbReference type="Rhea" id="RHEA:20634"/>
    </physiologicalReaction>
</comment>
<evidence type="ECO:0000313" key="12">
    <source>
        <dbReference type="Proteomes" id="UP001597135"/>
    </source>
</evidence>
<keyword evidence="5" id="KW-0012">Acyltransferase</keyword>
<dbReference type="Gene3D" id="3.40.630.30">
    <property type="match status" value="1"/>
</dbReference>
<dbReference type="InterPro" id="IPR016181">
    <property type="entry name" value="Acyl_CoA_acyltransferase"/>
</dbReference>
<evidence type="ECO:0000256" key="7">
    <source>
        <dbReference type="ARBA" id="ARBA00039058"/>
    </source>
</evidence>
<keyword evidence="4" id="KW-0443">Lipid metabolism</keyword>
<dbReference type="SUPFAM" id="SSF55729">
    <property type="entry name" value="Acyl-CoA N-acyltransferases (Nat)"/>
    <property type="match status" value="1"/>
</dbReference>
<comment type="caution">
    <text evidence="11">The sequence shown here is derived from an EMBL/GenBank/DDBJ whole genome shotgun (WGS) entry which is preliminary data.</text>
</comment>
<evidence type="ECO:0000256" key="4">
    <source>
        <dbReference type="ARBA" id="ARBA00023098"/>
    </source>
</evidence>
<evidence type="ECO:0000256" key="10">
    <source>
        <dbReference type="ARBA" id="ARBA00047785"/>
    </source>
</evidence>
<evidence type="ECO:0000256" key="6">
    <source>
        <dbReference type="ARBA" id="ARBA00038095"/>
    </source>
</evidence>
<comment type="similarity">
    <text evidence="6">Belongs to the acetyltransferase family. OlsB subfamily.</text>
</comment>
<keyword evidence="12" id="KW-1185">Reference proteome</keyword>
<dbReference type="RefSeq" id="WP_386801807.1">
    <property type="nucleotide sequence ID" value="NZ_JBHTMU010000006.1"/>
</dbReference>
<dbReference type="Proteomes" id="UP001597135">
    <property type="component" value="Unassembled WGS sequence"/>
</dbReference>
<dbReference type="EMBL" id="JBHTMU010000006">
    <property type="protein sequence ID" value="MFD1341739.1"/>
    <property type="molecule type" value="Genomic_DNA"/>
</dbReference>
<sequence>MTAEDPVLDRGRYRAMVAATPADVERALGLRRAVFRGGGASDRDVFDLRCRHLIVERRDTGETLACCRLLPCADGSEIGQSYSASRYRLDRLAEFEGPLLEIGRFCLAPDTHDPDILRLLWALIATEVDRLGAGLLFGCVSFPGTDPAALGAALGWLGRSHAAPGRWQPERLAPDTLPLATWPAGAPRAALAMLPPLLRTYLGMGGWVGDHLVIDRDLGTCHVFCAVEVARIPSARARALRALAEGGAAGTLAGLPRDL</sequence>
<reference evidence="12" key="1">
    <citation type="journal article" date="2019" name="Int. J. Syst. Evol. Microbiol.">
        <title>The Global Catalogue of Microorganisms (GCM) 10K type strain sequencing project: providing services to taxonomists for standard genome sequencing and annotation.</title>
        <authorList>
            <consortium name="The Broad Institute Genomics Platform"/>
            <consortium name="The Broad Institute Genome Sequencing Center for Infectious Disease"/>
            <person name="Wu L."/>
            <person name="Ma J."/>
        </authorList>
    </citation>
    <scope>NUCLEOTIDE SEQUENCE [LARGE SCALE GENOMIC DNA]</scope>
    <source>
        <strain evidence="12">CCUG 62953</strain>
    </source>
</reference>
<keyword evidence="3" id="KW-0808">Transferase</keyword>
<evidence type="ECO:0000256" key="8">
    <source>
        <dbReference type="ARBA" id="ARBA00039866"/>
    </source>
</evidence>
<dbReference type="InterPro" id="IPR052351">
    <property type="entry name" value="Ornithine_N-alpha-AT"/>
</dbReference>
<gene>
    <name evidence="11" type="ORF">ACFQ4E_04835</name>
</gene>
<proteinExistence type="inferred from homology"/>
<evidence type="ECO:0000256" key="2">
    <source>
        <dbReference type="ARBA" id="ARBA00022516"/>
    </source>
</evidence>